<name>A0A0F9GR20_9ZZZZ</name>
<dbReference type="Pfam" id="PF03892">
    <property type="entry name" value="NapB"/>
    <property type="match status" value="1"/>
</dbReference>
<dbReference type="GO" id="GO:0009061">
    <property type="term" value="P:anaerobic respiration"/>
    <property type="evidence" value="ECO:0007669"/>
    <property type="project" value="InterPro"/>
</dbReference>
<evidence type="ECO:0000313" key="1">
    <source>
        <dbReference type="EMBL" id="KKL71885.1"/>
    </source>
</evidence>
<dbReference type="AlphaFoldDB" id="A0A0F9GR20"/>
<dbReference type="InterPro" id="IPR005591">
    <property type="entry name" value="NapB"/>
</dbReference>
<proteinExistence type="predicted"/>
<dbReference type="EMBL" id="LAZR01025449">
    <property type="protein sequence ID" value="KKL71885.1"/>
    <property type="molecule type" value="Genomic_DNA"/>
</dbReference>
<accession>A0A0F9GR20</accession>
<sequence length="117" mass="12545">MKIKLRKMTVICFAVAFIIFAGLVACVDKDTVGKGETSKGISDEELGIRKKTLFDEKDVTPATGTLTESSPGSGKKIARSFENAPPLIPHDITGMLPIALTNNSGKGLKRVVIKEEI</sequence>
<reference evidence="1" key="1">
    <citation type="journal article" date="2015" name="Nature">
        <title>Complex archaea that bridge the gap between prokaryotes and eukaryotes.</title>
        <authorList>
            <person name="Spang A."/>
            <person name="Saw J.H."/>
            <person name="Jorgensen S.L."/>
            <person name="Zaremba-Niedzwiedzka K."/>
            <person name="Martijn J."/>
            <person name="Lind A.E."/>
            <person name="van Eijk R."/>
            <person name="Schleper C."/>
            <person name="Guy L."/>
            <person name="Ettema T.J."/>
        </authorList>
    </citation>
    <scope>NUCLEOTIDE SEQUENCE</scope>
</reference>
<gene>
    <name evidence="1" type="ORF">LCGC14_2090420</name>
</gene>
<protein>
    <submittedName>
        <fullName evidence="1">Uncharacterized protein</fullName>
    </submittedName>
</protein>
<comment type="caution">
    <text evidence="1">The sequence shown here is derived from an EMBL/GenBank/DDBJ whole genome shotgun (WGS) entry which is preliminary data.</text>
</comment>
<dbReference type="PROSITE" id="PS51257">
    <property type="entry name" value="PROKAR_LIPOPROTEIN"/>
    <property type="match status" value="1"/>
</dbReference>
<organism evidence="1">
    <name type="scientific">marine sediment metagenome</name>
    <dbReference type="NCBI Taxonomy" id="412755"/>
    <lineage>
        <taxon>unclassified sequences</taxon>
        <taxon>metagenomes</taxon>
        <taxon>ecological metagenomes</taxon>
    </lineage>
</organism>